<name>A0ABQ4FKM2_9ACTN</name>
<proteinExistence type="predicted"/>
<dbReference type="SUPFAM" id="SSF48498">
    <property type="entry name" value="Tetracyclin repressor-like, C-terminal domain"/>
    <property type="match status" value="1"/>
</dbReference>
<evidence type="ECO:0000313" key="4">
    <source>
        <dbReference type="Proteomes" id="UP000651728"/>
    </source>
</evidence>
<dbReference type="Pfam" id="PF17940">
    <property type="entry name" value="TetR_C_31"/>
    <property type="match status" value="1"/>
</dbReference>
<dbReference type="Gene3D" id="1.10.357.10">
    <property type="entry name" value="Tetracycline Repressor, domain 2"/>
    <property type="match status" value="1"/>
</dbReference>
<reference evidence="3 4" key="1">
    <citation type="submission" date="2021-01" db="EMBL/GenBank/DDBJ databases">
        <title>Whole genome shotgun sequence of Microbispora amethystogenes NBRC 101907.</title>
        <authorList>
            <person name="Komaki H."/>
            <person name="Tamura T."/>
        </authorList>
    </citation>
    <scope>NUCLEOTIDE SEQUENCE [LARGE SCALE GENOMIC DNA]</scope>
    <source>
        <strain evidence="3 4">NBRC 101907</strain>
    </source>
</reference>
<dbReference type="EMBL" id="BOOB01000045">
    <property type="protein sequence ID" value="GIH35364.1"/>
    <property type="molecule type" value="Genomic_DNA"/>
</dbReference>
<comment type="caution">
    <text evidence="3">The sequence shown here is derived from an EMBL/GenBank/DDBJ whole genome shotgun (WGS) entry which is preliminary data.</text>
</comment>
<feature type="domain" description="Tetracyclin repressor-like C-terminal group 31" evidence="2">
    <location>
        <begin position="106"/>
        <end position="197"/>
    </location>
</feature>
<dbReference type="InterPro" id="IPR041583">
    <property type="entry name" value="TetR_C_31"/>
</dbReference>
<feature type="compositionally biased region" description="Basic and acidic residues" evidence="1">
    <location>
        <begin position="9"/>
        <end position="40"/>
    </location>
</feature>
<keyword evidence="4" id="KW-1185">Reference proteome</keyword>
<feature type="region of interest" description="Disordered" evidence="1">
    <location>
        <begin position="1"/>
        <end position="60"/>
    </location>
</feature>
<protein>
    <recommendedName>
        <fullName evidence="2">Tetracyclin repressor-like C-terminal group 31 domain-containing protein</fullName>
    </recommendedName>
</protein>
<accession>A0ABQ4FKM2</accession>
<gene>
    <name evidence="3" type="ORF">Mam01_55280</name>
</gene>
<dbReference type="Proteomes" id="UP000651728">
    <property type="component" value="Unassembled WGS sequence"/>
</dbReference>
<sequence length="203" mass="21626">MQHLAQRLGVRDVLLRDEAQPEEGRRHEAEEHRDSHDPARHPPRAPLASSQVTHLSPAPPGPCRDSALLIAASTGVAGAMLEDFTRRLSEQPGLGGGVEWLLGELSGYTGTDPASLLIVEMYLAAARLPELRERLHEIVADSRARVAAWLRARGHAGDAEATAAVLVAAIDGLVLHRGLDPGLDLTTLAGPLRAMVRQEGAGP</sequence>
<organism evidence="3 4">
    <name type="scientific">Microbispora amethystogenes</name>
    <dbReference type="NCBI Taxonomy" id="1427754"/>
    <lineage>
        <taxon>Bacteria</taxon>
        <taxon>Bacillati</taxon>
        <taxon>Actinomycetota</taxon>
        <taxon>Actinomycetes</taxon>
        <taxon>Streptosporangiales</taxon>
        <taxon>Streptosporangiaceae</taxon>
        <taxon>Microbispora</taxon>
    </lineage>
</organism>
<evidence type="ECO:0000313" key="3">
    <source>
        <dbReference type="EMBL" id="GIH35364.1"/>
    </source>
</evidence>
<evidence type="ECO:0000259" key="2">
    <source>
        <dbReference type="Pfam" id="PF17940"/>
    </source>
</evidence>
<dbReference type="InterPro" id="IPR036271">
    <property type="entry name" value="Tet_transcr_reg_TetR-rel_C_sf"/>
</dbReference>
<evidence type="ECO:0000256" key="1">
    <source>
        <dbReference type="SAM" id="MobiDB-lite"/>
    </source>
</evidence>